<evidence type="ECO:0000313" key="2">
    <source>
        <dbReference type="EMBL" id="MBO1827986.1"/>
    </source>
</evidence>
<keyword evidence="5" id="KW-1185">Reference proteome</keyword>
<reference evidence="2 5" key="2">
    <citation type="submission" date="2021-03" db="EMBL/GenBank/DDBJ databases">
        <title>Clinical course, treatment and visual outcome of an outbreak of Burkholderia contaminans endophthalmitis following cataract surgery.</title>
        <authorList>
            <person name="Lind C."/>
            <person name="Olsen K."/>
            <person name="Angelsen N.K."/>
            <person name="Krefting E.A."/>
            <person name="Fossen K."/>
            <person name="Gravningen K."/>
            <person name="Depoorter E."/>
            <person name="Vandamme P."/>
            <person name="Bertelsen G."/>
        </authorList>
    </citation>
    <scope>NUCLEOTIDE SEQUENCE [LARGE SCALE GENOMIC DNA]</scope>
    <source>
        <strain evidence="2 5">51242556</strain>
    </source>
</reference>
<sequence length="203" mass="21687">MKGGANESEKMVRGVTGYDFSLVLIITPARKLSFLRSISALERRVILSVFSRMNQIRSGHGGKRVSKTRRRLPGRVFGARCRANRFSFVMAREGAAHAAARGLPAEMPAPPALRGGLVLKFETRVHQAARCGPAGRIHPSNPAIASRRSVIGAGVRLLLRYIPETKNVVRGAAGRRGGRLPRASCGGISRGTLLAILDASTGG</sequence>
<dbReference type="RefSeq" id="WP_135370706.1">
    <property type="nucleotide sequence ID" value="NZ_AP018357.1"/>
</dbReference>
<organism evidence="1 4">
    <name type="scientific">Burkholderia contaminans</name>
    <dbReference type="NCBI Taxonomy" id="488447"/>
    <lineage>
        <taxon>Bacteria</taxon>
        <taxon>Pseudomonadati</taxon>
        <taxon>Pseudomonadota</taxon>
        <taxon>Betaproteobacteria</taxon>
        <taxon>Burkholderiales</taxon>
        <taxon>Burkholderiaceae</taxon>
        <taxon>Burkholderia</taxon>
        <taxon>Burkholderia cepacia complex</taxon>
    </lineage>
</organism>
<name>A0AAP1Y9T0_9BURK</name>
<proteinExistence type="predicted"/>
<accession>A0AAP1Y9T0</accession>
<dbReference type="EMBL" id="JAGEMX010000001">
    <property type="protein sequence ID" value="MBO1827986.1"/>
    <property type="molecule type" value="Genomic_DNA"/>
</dbReference>
<protein>
    <submittedName>
        <fullName evidence="1">Uncharacterized protein</fullName>
    </submittedName>
</protein>
<reference evidence="1" key="1">
    <citation type="submission" date="2021-01" db="EMBL/GenBank/DDBJ databases">
        <title>Outbreak of Burkholderia contaminns endophthalmitis traced to a clinical ventilation system.</title>
        <authorList>
            <person name="Lipuma J."/>
            <person name="Spilker T."/>
            <person name="Kratholm J."/>
        </authorList>
    </citation>
    <scope>NUCLEOTIDE SEQUENCE</scope>
    <source>
        <strain evidence="1">HI4954</strain>
    </source>
</reference>
<dbReference type="EMBL" id="CP090641">
    <property type="protein sequence ID" value="WFN21162.1"/>
    <property type="molecule type" value="Genomic_DNA"/>
</dbReference>
<evidence type="ECO:0000313" key="1">
    <source>
        <dbReference type="EMBL" id="MBK1929219.1"/>
    </source>
</evidence>
<dbReference type="EMBL" id="JAENIB010000001">
    <property type="protein sequence ID" value="MBK1929219.1"/>
    <property type="molecule type" value="Genomic_DNA"/>
</dbReference>
<gene>
    <name evidence="2" type="ORF">J4M89_01180</name>
    <name evidence="1" type="ORF">JIN94_04930</name>
    <name evidence="3" type="ORF">LXE91_20925</name>
</gene>
<dbReference type="Proteomes" id="UP000664048">
    <property type="component" value="Unassembled WGS sequence"/>
</dbReference>
<dbReference type="Proteomes" id="UP000611459">
    <property type="component" value="Unassembled WGS sequence"/>
</dbReference>
<dbReference type="Proteomes" id="UP001220209">
    <property type="component" value="Chromosome 2"/>
</dbReference>
<evidence type="ECO:0000313" key="6">
    <source>
        <dbReference type="Proteomes" id="UP001220209"/>
    </source>
</evidence>
<dbReference type="AlphaFoldDB" id="A0AAP1Y9T0"/>
<evidence type="ECO:0000313" key="5">
    <source>
        <dbReference type="Proteomes" id="UP000664048"/>
    </source>
</evidence>
<reference evidence="3 6" key="3">
    <citation type="submission" date="2021-12" db="EMBL/GenBank/DDBJ databases">
        <title>Genomic and phenotypic characterization of three Burkholderia contaminans isolates recovered from different sources.</title>
        <authorList>
            <person name="Lopez De Volder A."/>
            <person name="Fan Y."/>
            <person name="Nunvar J."/>
            <person name="Herrera T."/>
            <person name="Timp W."/>
            <person name="Degrossi J."/>
        </authorList>
    </citation>
    <scope>NUCLEOTIDE SEQUENCE [LARGE SCALE GENOMIC DNA]</scope>
    <source>
        <strain evidence="3 6">LMG 23361</strain>
    </source>
</reference>
<dbReference type="GeneID" id="93190728"/>
<evidence type="ECO:0000313" key="4">
    <source>
        <dbReference type="Proteomes" id="UP000611459"/>
    </source>
</evidence>
<evidence type="ECO:0000313" key="3">
    <source>
        <dbReference type="EMBL" id="WFN21162.1"/>
    </source>
</evidence>